<dbReference type="Pfam" id="PF06342">
    <property type="entry name" value="DUF1057"/>
    <property type="match status" value="1"/>
</dbReference>
<sequence length="458" mass="50904">MSRSSSRLLLRTITSSLQPSSSVLPRGFCLLSSARTSGNLSSLHYAGLLTQPAGLLNIRYQSSSAATLLDKNVSASTSKSKSSTAADDFPFPVKRVKFKTCKEVYQAQIQTGELRKPVDGIEVDVGYIDTGFPDNYGTSNYAGLFPTVLCLHGAAGSHKDMADVIRVLAARGARVLCPNFPGVGETPMDEDYVYKHTTIENNYFTLDFLSALGVRHVDLVVSFSCGCYTAVPLAVSTRFPIGGLAMLQIAGHRVYKALKPYWVLKTVVGAMKVPIVRKILNPVSLVIMKMTGWRHISGIDTPYIMGLVTTGVPFDSYQKVSKELPFHRIPLLLSYSQDDKFMDAHISQEYAEMVGIPKDDLTIYDEGGQIYQRGKMVTLEDDKYLRGIVFRKGGHYAQRREPSNSLLLQNVCHLFDFIMRKKAERRTDGERYMAEMAAQRARTKTLPPPNFQTLVQQR</sequence>
<dbReference type="Proteomes" id="UP000186922">
    <property type="component" value="Unassembled WGS sequence"/>
</dbReference>
<evidence type="ECO:0000256" key="1">
    <source>
        <dbReference type="SAM" id="MobiDB-lite"/>
    </source>
</evidence>
<dbReference type="PANTHER" id="PTHR47533">
    <property type="entry name" value="PROTEIN CBG21859"/>
    <property type="match status" value="1"/>
</dbReference>
<dbReference type="InterPro" id="IPR010463">
    <property type="entry name" value="DUF1057"/>
</dbReference>
<gene>
    <name evidence="2" type="primary">RvY_01726-1</name>
    <name evidence="2" type="synonym">RvY_01726.1</name>
    <name evidence="2" type="ORF">RvY_01726</name>
</gene>
<protein>
    <recommendedName>
        <fullName evidence="4">AB hydrolase-1 domain-containing protein</fullName>
    </recommendedName>
</protein>
<dbReference type="ESTHER" id="ramva-a0a1d1unb2">
    <property type="family name" value="Duf_1057"/>
</dbReference>
<evidence type="ECO:0008006" key="4">
    <source>
        <dbReference type="Google" id="ProtNLM"/>
    </source>
</evidence>
<keyword evidence="3" id="KW-1185">Reference proteome</keyword>
<dbReference type="AlphaFoldDB" id="A0A1D1UNB2"/>
<feature type="region of interest" description="Disordered" evidence="1">
    <location>
        <begin position="439"/>
        <end position="458"/>
    </location>
</feature>
<dbReference type="InterPro" id="IPR029058">
    <property type="entry name" value="AB_hydrolase_fold"/>
</dbReference>
<evidence type="ECO:0000313" key="3">
    <source>
        <dbReference type="Proteomes" id="UP000186922"/>
    </source>
</evidence>
<accession>A0A1D1UNB2</accession>
<dbReference type="PANTHER" id="PTHR47533:SF4">
    <property type="entry name" value="AB HYDROLASE-1 DOMAIN-CONTAINING PROTEIN"/>
    <property type="match status" value="1"/>
</dbReference>
<dbReference type="OrthoDB" id="6431331at2759"/>
<dbReference type="Gene3D" id="3.40.50.1820">
    <property type="entry name" value="alpha/beta hydrolase"/>
    <property type="match status" value="1"/>
</dbReference>
<organism evidence="2 3">
    <name type="scientific">Ramazzottius varieornatus</name>
    <name type="common">Water bear</name>
    <name type="synonym">Tardigrade</name>
    <dbReference type="NCBI Taxonomy" id="947166"/>
    <lineage>
        <taxon>Eukaryota</taxon>
        <taxon>Metazoa</taxon>
        <taxon>Ecdysozoa</taxon>
        <taxon>Tardigrada</taxon>
        <taxon>Eutardigrada</taxon>
        <taxon>Parachela</taxon>
        <taxon>Hypsibioidea</taxon>
        <taxon>Ramazzottiidae</taxon>
        <taxon>Ramazzottius</taxon>
    </lineage>
</organism>
<evidence type="ECO:0000313" key="2">
    <source>
        <dbReference type="EMBL" id="GAU89142.1"/>
    </source>
</evidence>
<dbReference type="SUPFAM" id="SSF53474">
    <property type="entry name" value="alpha/beta-Hydrolases"/>
    <property type="match status" value="1"/>
</dbReference>
<name>A0A1D1UNB2_RAMVA</name>
<reference evidence="2 3" key="1">
    <citation type="journal article" date="2016" name="Nat. Commun.">
        <title>Extremotolerant tardigrade genome and improved radiotolerance of human cultured cells by tardigrade-unique protein.</title>
        <authorList>
            <person name="Hashimoto T."/>
            <person name="Horikawa D.D."/>
            <person name="Saito Y."/>
            <person name="Kuwahara H."/>
            <person name="Kozuka-Hata H."/>
            <person name="Shin-I T."/>
            <person name="Minakuchi Y."/>
            <person name="Ohishi K."/>
            <person name="Motoyama A."/>
            <person name="Aizu T."/>
            <person name="Enomoto A."/>
            <person name="Kondo K."/>
            <person name="Tanaka S."/>
            <person name="Hara Y."/>
            <person name="Koshikawa S."/>
            <person name="Sagara H."/>
            <person name="Miura T."/>
            <person name="Yokobori S."/>
            <person name="Miyagawa K."/>
            <person name="Suzuki Y."/>
            <person name="Kubo T."/>
            <person name="Oyama M."/>
            <person name="Kohara Y."/>
            <person name="Fujiyama A."/>
            <person name="Arakawa K."/>
            <person name="Katayama T."/>
            <person name="Toyoda A."/>
            <person name="Kunieda T."/>
        </authorList>
    </citation>
    <scope>NUCLEOTIDE SEQUENCE [LARGE SCALE GENOMIC DNA]</scope>
    <source>
        <strain evidence="2 3">YOKOZUNA-1</strain>
    </source>
</reference>
<dbReference type="EMBL" id="BDGG01000001">
    <property type="protein sequence ID" value="GAU89142.1"/>
    <property type="molecule type" value="Genomic_DNA"/>
</dbReference>
<proteinExistence type="predicted"/>
<comment type="caution">
    <text evidence="2">The sequence shown here is derived from an EMBL/GenBank/DDBJ whole genome shotgun (WGS) entry which is preliminary data.</text>
</comment>